<dbReference type="AlphaFoldDB" id="A0A7D9DZ78"/>
<organism evidence="1 2">
    <name type="scientific">Paramuricea clavata</name>
    <name type="common">Red gorgonian</name>
    <name type="synonym">Violescent sea-whip</name>
    <dbReference type="NCBI Taxonomy" id="317549"/>
    <lineage>
        <taxon>Eukaryota</taxon>
        <taxon>Metazoa</taxon>
        <taxon>Cnidaria</taxon>
        <taxon>Anthozoa</taxon>
        <taxon>Octocorallia</taxon>
        <taxon>Malacalcyonacea</taxon>
        <taxon>Plexauridae</taxon>
        <taxon>Paramuricea</taxon>
    </lineage>
</organism>
<proteinExistence type="predicted"/>
<sequence>MEFYNKVSCEWYEVVFDLNIAPLQFKNYVIEQRVSRWKIQKIIDLLKNGFENISSDKAKALGAQDIIEKLLANVQCSSTRQMRLSLGKPMNSDFTTNKLDELKSMKVKLEKRHTTIITNCNLLSGKISSKNVVERECKRKRKRAEENHENQKFTKLREFERACDITKIITSCRIKYESLENGAEKYLK</sequence>
<keyword evidence="2" id="KW-1185">Reference proteome</keyword>
<evidence type="ECO:0000313" key="2">
    <source>
        <dbReference type="Proteomes" id="UP001152795"/>
    </source>
</evidence>
<protein>
    <submittedName>
        <fullName evidence="1">Uncharacterized protein</fullName>
    </submittedName>
</protein>
<comment type="caution">
    <text evidence="1">The sequence shown here is derived from an EMBL/GenBank/DDBJ whole genome shotgun (WGS) entry which is preliminary data.</text>
</comment>
<accession>A0A7D9DZ78</accession>
<dbReference type="EMBL" id="CACRXK020002828">
    <property type="protein sequence ID" value="CAB3996242.1"/>
    <property type="molecule type" value="Genomic_DNA"/>
</dbReference>
<name>A0A7D9DZ78_PARCT</name>
<dbReference type="Proteomes" id="UP001152795">
    <property type="component" value="Unassembled WGS sequence"/>
</dbReference>
<reference evidence="1" key="1">
    <citation type="submission" date="2020-04" db="EMBL/GenBank/DDBJ databases">
        <authorList>
            <person name="Alioto T."/>
            <person name="Alioto T."/>
            <person name="Gomez Garrido J."/>
        </authorList>
    </citation>
    <scope>NUCLEOTIDE SEQUENCE</scope>
    <source>
        <strain evidence="1">A484AB</strain>
    </source>
</reference>
<gene>
    <name evidence="1" type="ORF">PACLA_8A041330</name>
</gene>
<evidence type="ECO:0000313" key="1">
    <source>
        <dbReference type="EMBL" id="CAB3996242.1"/>
    </source>
</evidence>